<evidence type="ECO:0000313" key="2">
    <source>
        <dbReference type="Proteomes" id="UP001059617"/>
    </source>
</evidence>
<accession>A0ABY5VUN0</accession>
<reference evidence="1" key="1">
    <citation type="submission" date="2021-04" db="EMBL/GenBank/DDBJ databases">
        <authorList>
            <person name="Hartkoorn R.C."/>
            <person name="Beaudoing E."/>
            <person name="Hot D."/>
        </authorList>
    </citation>
    <scope>NUCLEOTIDE SEQUENCE</scope>
    <source>
        <strain evidence="1">NRRL B-16292</strain>
    </source>
</reference>
<sequence>MRVMVMTKDDAADEGNADFARTVDADALAKSEQLLDPASD</sequence>
<gene>
    <name evidence="1" type="ORF">Dfulv_36095</name>
</gene>
<keyword evidence="2" id="KW-1185">Reference proteome</keyword>
<proteinExistence type="predicted"/>
<evidence type="ECO:0000313" key="1">
    <source>
        <dbReference type="EMBL" id="UWP80551.1"/>
    </source>
</evidence>
<dbReference type="EMBL" id="CP073720">
    <property type="protein sequence ID" value="UWP80551.1"/>
    <property type="molecule type" value="Genomic_DNA"/>
</dbReference>
<reference evidence="1" key="2">
    <citation type="submission" date="2022-09" db="EMBL/GenBank/DDBJ databases">
        <title>Biosynthetic gene clusters of Dactylosporangioum fulvum.</title>
        <authorList>
            <person name="Caradec T."/>
        </authorList>
    </citation>
    <scope>NUCLEOTIDE SEQUENCE</scope>
    <source>
        <strain evidence="1">NRRL B-16292</strain>
    </source>
</reference>
<organism evidence="1 2">
    <name type="scientific">Dactylosporangium fulvum</name>
    <dbReference type="NCBI Taxonomy" id="53359"/>
    <lineage>
        <taxon>Bacteria</taxon>
        <taxon>Bacillati</taxon>
        <taxon>Actinomycetota</taxon>
        <taxon>Actinomycetes</taxon>
        <taxon>Micromonosporales</taxon>
        <taxon>Micromonosporaceae</taxon>
        <taxon>Dactylosporangium</taxon>
    </lineage>
</organism>
<protein>
    <recommendedName>
        <fullName evidence="3">Electron transfer flavoprotein subunit alpha</fullName>
    </recommendedName>
</protein>
<name>A0ABY5VUN0_9ACTN</name>
<evidence type="ECO:0008006" key="3">
    <source>
        <dbReference type="Google" id="ProtNLM"/>
    </source>
</evidence>
<dbReference type="RefSeq" id="WP_259858313.1">
    <property type="nucleotide sequence ID" value="NZ_CP073720.1"/>
</dbReference>
<dbReference type="Proteomes" id="UP001059617">
    <property type="component" value="Chromosome"/>
</dbReference>